<evidence type="ECO:0000256" key="2">
    <source>
        <dbReference type="ARBA" id="ARBA00022603"/>
    </source>
</evidence>
<evidence type="ECO:0000313" key="8">
    <source>
        <dbReference type="EMBL" id="CAB3263550.1"/>
    </source>
</evidence>
<dbReference type="AlphaFoldDB" id="A0A6F9DKI8"/>
<evidence type="ECO:0000256" key="3">
    <source>
        <dbReference type="ARBA" id="ARBA00022679"/>
    </source>
</evidence>
<proteinExistence type="evidence at transcript level"/>
<evidence type="ECO:0000256" key="6">
    <source>
        <dbReference type="ARBA" id="ARBA00022939"/>
    </source>
</evidence>
<dbReference type="GO" id="GO:0042417">
    <property type="term" value="P:dopamine metabolic process"/>
    <property type="evidence" value="ECO:0007669"/>
    <property type="project" value="TreeGrafter"/>
</dbReference>
<keyword evidence="5" id="KW-0531">Neurotransmitter degradation</keyword>
<keyword evidence="2 8" id="KW-0489">Methyltransferase</keyword>
<dbReference type="PROSITE" id="PS51682">
    <property type="entry name" value="SAM_OMT_I"/>
    <property type="match status" value="1"/>
</dbReference>
<dbReference type="GO" id="GO:0032502">
    <property type="term" value="P:developmental process"/>
    <property type="evidence" value="ECO:0007669"/>
    <property type="project" value="TreeGrafter"/>
</dbReference>
<protein>
    <recommendedName>
        <fullName evidence="1">catechol O-methyltransferase</fullName>
        <ecNumber evidence="1">2.1.1.6</ecNumber>
    </recommendedName>
</protein>
<accession>A0A6F9DKI8</accession>
<dbReference type="Gene3D" id="3.40.50.150">
    <property type="entry name" value="Vaccinia Virus protein VP39"/>
    <property type="match status" value="1"/>
</dbReference>
<dbReference type="InterPro" id="IPR002935">
    <property type="entry name" value="SAM_O-MeTrfase"/>
</dbReference>
<dbReference type="Pfam" id="PF01596">
    <property type="entry name" value="Methyltransf_3"/>
    <property type="match status" value="1"/>
</dbReference>
<evidence type="ECO:0000256" key="7">
    <source>
        <dbReference type="ARBA" id="ARBA00023453"/>
    </source>
</evidence>
<dbReference type="EMBL" id="LR787688">
    <property type="protein sequence ID" value="CAB3263550.1"/>
    <property type="molecule type" value="mRNA"/>
</dbReference>
<evidence type="ECO:0000256" key="4">
    <source>
        <dbReference type="ARBA" id="ARBA00022691"/>
    </source>
</evidence>
<keyword evidence="6" id="KW-0128">Catecholamine metabolism</keyword>
<dbReference type="FunFam" id="3.40.50.150:FF:000054">
    <property type="entry name" value="Catechol O-methyltransferase"/>
    <property type="match status" value="1"/>
</dbReference>
<sequence>MSEKSVPPRIWEYVSEHATKGDVDNVIDTIDQFCYKFENRASNVGDVKGKYLDQIVRSCNPKIALEIGAYAGYSALRISRALPADGKLYSIENNESFVEVTRKMITFAGMDNKITVLSGCSQDVIRSLKISGFDFVFLDHTKELYKPDLLLLEECNLIHSGSVIAADNIVFPGCPEYLEYVRNSPKYDCTTYMSKLEYSDREDGIEKAVYKKQD</sequence>
<dbReference type="GO" id="GO:0016206">
    <property type="term" value="F:catechol O-methyltransferase activity"/>
    <property type="evidence" value="ECO:0007669"/>
    <property type="project" value="UniProtKB-EC"/>
</dbReference>
<organism evidence="8">
    <name type="scientific">Phallusia mammillata</name>
    <dbReference type="NCBI Taxonomy" id="59560"/>
    <lineage>
        <taxon>Eukaryota</taxon>
        <taxon>Metazoa</taxon>
        <taxon>Chordata</taxon>
        <taxon>Tunicata</taxon>
        <taxon>Ascidiacea</taxon>
        <taxon>Phlebobranchia</taxon>
        <taxon>Ascidiidae</taxon>
        <taxon>Phallusia</taxon>
    </lineage>
</organism>
<dbReference type="GO" id="GO:0042424">
    <property type="term" value="P:catecholamine catabolic process"/>
    <property type="evidence" value="ECO:0007669"/>
    <property type="project" value="TreeGrafter"/>
</dbReference>
<gene>
    <name evidence="8" type="primary">Lrtomt-002</name>
</gene>
<name>A0A6F9DKI8_9ASCI</name>
<keyword evidence="3 8" id="KW-0808">Transferase</keyword>
<dbReference type="PANTHER" id="PTHR43836:SF2">
    <property type="entry name" value="CATECHOL O-METHYLTRANSFERASE 1-RELATED"/>
    <property type="match status" value="1"/>
</dbReference>
<dbReference type="GO" id="GO:0032259">
    <property type="term" value="P:methylation"/>
    <property type="evidence" value="ECO:0007669"/>
    <property type="project" value="UniProtKB-KW"/>
</dbReference>
<keyword evidence="4" id="KW-0949">S-adenosyl-L-methionine</keyword>
<evidence type="ECO:0000256" key="5">
    <source>
        <dbReference type="ARBA" id="ARBA00022867"/>
    </source>
</evidence>
<dbReference type="PANTHER" id="PTHR43836">
    <property type="entry name" value="CATECHOL O-METHYLTRANSFERASE 1-RELATED"/>
    <property type="match status" value="1"/>
</dbReference>
<reference evidence="8" key="1">
    <citation type="submission" date="2020-04" db="EMBL/GenBank/DDBJ databases">
        <authorList>
            <person name="Neveu A P."/>
        </authorList>
    </citation>
    <scope>NUCLEOTIDE SEQUENCE</scope>
    <source>
        <tissue evidence="8">Whole embryo</tissue>
    </source>
</reference>
<dbReference type="EC" id="2.1.1.6" evidence="1"/>
<evidence type="ECO:0000256" key="1">
    <source>
        <dbReference type="ARBA" id="ARBA00012880"/>
    </source>
</evidence>
<dbReference type="SUPFAM" id="SSF53335">
    <property type="entry name" value="S-adenosyl-L-methionine-dependent methyltransferases"/>
    <property type="match status" value="1"/>
</dbReference>
<dbReference type="InterPro" id="IPR029063">
    <property type="entry name" value="SAM-dependent_MTases_sf"/>
</dbReference>
<comment type="similarity">
    <text evidence="7">Belongs to the class I-like SAM-binding methyltransferase superfamily. Cation-dependent O-methyltransferase family.</text>
</comment>